<feature type="binding site" evidence="6">
    <location>
        <position position="205"/>
    </location>
    <ligand>
        <name>substrate</name>
    </ligand>
</feature>
<dbReference type="NCBIfam" id="TIGR00500">
    <property type="entry name" value="met_pdase_I"/>
    <property type="match status" value="1"/>
</dbReference>
<dbReference type="GO" id="GO:0046872">
    <property type="term" value="F:metal ion binding"/>
    <property type="evidence" value="ECO:0007669"/>
    <property type="project" value="UniProtKB-UniRule"/>
</dbReference>
<comment type="similarity">
    <text evidence="6">Belongs to the peptidase M24A family. Methionine aminopeptidase type 1 subfamily.</text>
</comment>
<evidence type="ECO:0000256" key="6">
    <source>
        <dbReference type="HAMAP-Rule" id="MF_01974"/>
    </source>
</evidence>
<feature type="binding site" evidence="6">
    <location>
        <position position="135"/>
    </location>
    <ligand>
        <name>a divalent metal cation</name>
        <dbReference type="ChEBI" id="CHEBI:60240"/>
        <label>1</label>
    </ligand>
</feature>
<dbReference type="GO" id="GO:0070006">
    <property type="term" value="F:metalloaminopeptidase activity"/>
    <property type="evidence" value="ECO:0007669"/>
    <property type="project" value="UniProtKB-UniRule"/>
</dbReference>
<name>A0A450UJ02_9GAMM</name>
<protein>
    <recommendedName>
        <fullName evidence="6 7">Methionine aminopeptidase</fullName>
        <shortName evidence="6">MAP</shortName>
        <shortName evidence="6">MetAP</shortName>
        <ecNumber evidence="6 7">3.4.11.18</ecNumber>
    </recommendedName>
    <alternativeName>
        <fullName evidence="6">Peptidase M</fullName>
    </alternativeName>
</protein>
<dbReference type="GO" id="GO:0005829">
    <property type="term" value="C:cytosol"/>
    <property type="evidence" value="ECO:0007669"/>
    <property type="project" value="TreeGrafter"/>
</dbReference>
<keyword evidence="4 6" id="KW-0479">Metal-binding</keyword>
<dbReference type="Pfam" id="PF00557">
    <property type="entry name" value="Peptidase_M24"/>
    <property type="match status" value="1"/>
</dbReference>
<evidence type="ECO:0000256" key="7">
    <source>
        <dbReference type="RuleBase" id="RU003653"/>
    </source>
</evidence>
<feature type="binding site" evidence="6">
    <location>
        <position position="262"/>
    </location>
    <ligand>
        <name>a divalent metal cation</name>
        <dbReference type="ChEBI" id="CHEBI:60240"/>
        <label>2</label>
        <note>catalytic</note>
    </ligand>
</feature>
<dbReference type="InterPro" id="IPR036005">
    <property type="entry name" value="Creatinase/aminopeptidase-like"/>
</dbReference>
<organism evidence="9">
    <name type="scientific">Candidatus Kentrum sp. LFY</name>
    <dbReference type="NCBI Taxonomy" id="2126342"/>
    <lineage>
        <taxon>Bacteria</taxon>
        <taxon>Pseudomonadati</taxon>
        <taxon>Pseudomonadota</taxon>
        <taxon>Gammaproteobacteria</taxon>
        <taxon>Candidatus Kentrum</taxon>
    </lineage>
</organism>
<comment type="subunit">
    <text evidence="6">Monomer.</text>
</comment>
<dbReference type="SUPFAM" id="SSF55920">
    <property type="entry name" value="Creatinase/aminopeptidase"/>
    <property type="match status" value="1"/>
</dbReference>
<feature type="binding site" evidence="6">
    <location>
        <position position="198"/>
    </location>
    <ligand>
        <name>a divalent metal cation</name>
        <dbReference type="ChEBI" id="CHEBI:60240"/>
        <label>2</label>
        <note>catalytic</note>
    </ligand>
</feature>
<dbReference type="HAMAP" id="MF_01974">
    <property type="entry name" value="MetAP_1"/>
    <property type="match status" value="1"/>
</dbReference>
<dbReference type="InterPro" id="IPR001714">
    <property type="entry name" value="Pept_M24_MAP"/>
</dbReference>
<feature type="binding site" evidence="6">
    <location>
        <position position="262"/>
    </location>
    <ligand>
        <name>a divalent metal cation</name>
        <dbReference type="ChEBI" id="CHEBI:60240"/>
        <label>1</label>
    </ligand>
</feature>
<dbReference type="CDD" id="cd01086">
    <property type="entry name" value="MetAP1"/>
    <property type="match status" value="1"/>
</dbReference>
<comment type="function">
    <text evidence="1 6">Removes the N-terminal methionine from nascent proteins. The N-terminal methionine is often cleaved when the second residue in the primary sequence is small and uncharged (Met-Ala-, Cys, Gly, Pro, Ser, Thr, or Val). Requires deformylation of the N(alpha)-formylated initiator methionine before it can be hydrolyzed.</text>
</comment>
<dbReference type="GO" id="GO:0004239">
    <property type="term" value="F:initiator methionyl aminopeptidase activity"/>
    <property type="evidence" value="ECO:0007669"/>
    <property type="project" value="UniProtKB-UniRule"/>
</dbReference>
<keyword evidence="2 6" id="KW-0031">Aminopeptidase</keyword>
<comment type="cofactor">
    <cofactor evidence="6">
        <name>Co(2+)</name>
        <dbReference type="ChEBI" id="CHEBI:48828"/>
    </cofactor>
    <cofactor evidence="6">
        <name>Zn(2+)</name>
        <dbReference type="ChEBI" id="CHEBI:29105"/>
    </cofactor>
    <cofactor evidence="6">
        <name>Mn(2+)</name>
        <dbReference type="ChEBI" id="CHEBI:29035"/>
    </cofactor>
    <cofactor evidence="6">
        <name>Fe(2+)</name>
        <dbReference type="ChEBI" id="CHEBI:29033"/>
    </cofactor>
    <text evidence="6">Binds 2 divalent metal cations per subunit. Has a high-affinity and a low affinity metal-binding site. The true nature of the physiological cofactor is under debate. The enzyme is active with cobalt, zinc, manganese or divalent iron ions. Most likely, methionine aminopeptidases function as mononuclear Fe(2+)-metalloproteases under physiological conditions, and the catalytically relevant metal-binding site has been assigned to the histidine-containing high-affinity site.</text>
</comment>
<dbReference type="PANTHER" id="PTHR43330:SF27">
    <property type="entry name" value="METHIONINE AMINOPEPTIDASE"/>
    <property type="match status" value="1"/>
</dbReference>
<feature type="domain" description="Peptidase M24" evidence="8">
    <location>
        <begin position="40"/>
        <end position="269"/>
    </location>
</feature>
<dbReference type="PANTHER" id="PTHR43330">
    <property type="entry name" value="METHIONINE AMINOPEPTIDASE"/>
    <property type="match status" value="1"/>
</dbReference>
<dbReference type="Gene3D" id="3.90.230.10">
    <property type="entry name" value="Creatinase/methionine aminopeptidase superfamily"/>
    <property type="match status" value="1"/>
</dbReference>
<evidence type="ECO:0000256" key="1">
    <source>
        <dbReference type="ARBA" id="ARBA00002521"/>
    </source>
</evidence>
<accession>A0A450UJ02</accession>
<dbReference type="InterPro" id="IPR002467">
    <property type="entry name" value="Pept_M24A_MAP1"/>
</dbReference>
<sequence>MIKWSIHRTDHRTENIVMETGMDNSSARPHIILKTPEQVEKIRVAGHLAAEVLDMITPYVKPGVTTNELDNLCHDYIVDNQQAIPAPLDYRGFPKSICTSVNYQVCHGIPNNKRLKNGDIINVDITVIKSGYHGDTSRMFAVGAVSAAAKRLMKVSRECLREGIHAVAPGLTLGDVGYAIQRHAEGNHYSVVREFCGHGIGRDFHEEPQVLHYGEPSQGEMLRAGMIFTIEPMINMGKRQVKQLADGWTVVTRDRSLSAQWEHTVLVTETGFDVLTLRPGEKL</sequence>
<dbReference type="NCBIfam" id="NF008970">
    <property type="entry name" value="PRK12318.1"/>
    <property type="match status" value="1"/>
</dbReference>
<feature type="binding site" evidence="6">
    <location>
        <position position="231"/>
    </location>
    <ligand>
        <name>a divalent metal cation</name>
        <dbReference type="ChEBI" id="CHEBI:60240"/>
        <label>2</label>
        <note>catalytic</note>
    </ligand>
</feature>
<reference evidence="9" key="1">
    <citation type="submission" date="2019-02" db="EMBL/GenBank/DDBJ databases">
        <authorList>
            <person name="Gruber-Vodicka R. H."/>
            <person name="Seah K. B. B."/>
        </authorList>
    </citation>
    <scope>NUCLEOTIDE SEQUENCE</scope>
    <source>
        <strain evidence="9">BECK_M7</strain>
    </source>
</reference>
<evidence type="ECO:0000259" key="8">
    <source>
        <dbReference type="Pfam" id="PF00557"/>
    </source>
</evidence>
<dbReference type="PRINTS" id="PR00599">
    <property type="entry name" value="MAPEPTIDASE"/>
</dbReference>
<dbReference type="EMBL" id="CAADFF010000036">
    <property type="protein sequence ID" value="VFJ92521.1"/>
    <property type="molecule type" value="Genomic_DNA"/>
</dbReference>
<feature type="binding site" evidence="6">
    <location>
        <position position="107"/>
    </location>
    <ligand>
        <name>substrate</name>
    </ligand>
</feature>
<dbReference type="AlphaFoldDB" id="A0A450UJ02"/>
<dbReference type="GO" id="GO:0006508">
    <property type="term" value="P:proteolysis"/>
    <property type="evidence" value="ECO:0007669"/>
    <property type="project" value="UniProtKB-KW"/>
</dbReference>
<comment type="catalytic activity">
    <reaction evidence="6 7">
        <text>Release of N-terminal amino acids, preferentially methionine, from peptides and arylamides.</text>
        <dbReference type="EC" id="3.4.11.18"/>
    </reaction>
</comment>
<proteinExistence type="inferred from homology"/>
<keyword evidence="5 6" id="KW-0378">Hydrolase</keyword>
<feature type="binding site" evidence="6">
    <location>
        <position position="135"/>
    </location>
    <ligand>
        <name>a divalent metal cation</name>
        <dbReference type="ChEBI" id="CHEBI:60240"/>
        <label>2</label>
        <note>catalytic</note>
    </ligand>
</feature>
<feature type="binding site" evidence="6">
    <location>
        <position position="124"/>
    </location>
    <ligand>
        <name>a divalent metal cation</name>
        <dbReference type="ChEBI" id="CHEBI:60240"/>
        <label>1</label>
    </ligand>
</feature>
<evidence type="ECO:0000256" key="5">
    <source>
        <dbReference type="ARBA" id="ARBA00022801"/>
    </source>
</evidence>
<dbReference type="InterPro" id="IPR000994">
    <property type="entry name" value="Pept_M24"/>
</dbReference>
<keyword evidence="3 6" id="KW-0645">Protease</keyword>
<evidence type="ECO:0000256" key="3">
    <source>
        <dbReference type="ARBA" id="ARBA00022670"/>
    </source>
</evidence>
<dbReference type="EC" id="3.4.11.18" evidence="6 7"/>
<dbReference type="PROSITE" id="PS00680">
    <property type="entry name" value="MAP_1"/>
    <property type="match status" value="1"/>
</dbReference>
<evidence type="ECO:0000313" key="9">
    <source>
        <dbReference type="EMBL" id="VFJ92521.1"/>
    </source>
</evidence>
<gene>
    <name evidence="6" type="primary">map</name>
    <name evidence="9" type="ORF">BECKLFY1418B_GA0070995_103619</name>
</gene>
<evidence type="ECO:0000256" key="4">
    <source>
        <dbReference type="ARBA" id="ARBA00022723"/>
    </source>
</evidence>
<evidence type="ECO:0000256" key="2">
    <source>
        <dbReference type="ARBA" id="ARBA00022438"/>
    </source>
</evidence>